<keyword evidence="1" id="KW-0812">Transmembrane</keyword>
<dbReference type="AlphaFoldDB" id="X6LTA0"/>
<dbReference type="EMBL" id="ASPP01028447">
    <property type="protein sequence ID" value="ETO05163.1"/>
    <property type="molecule type" value="Genomic_DNA"/>
</dbReference>
<feature type="transmembrane region" description="Helical" evidence="1">
    <location>
        <begin position="106"/>
        <end position="128"/>
    </location>
</feature>
<dbReference type="Proteomes" id="UP000023152">
    <property type="component" value="Unassembled WGS sequence"/>
</dbReference>
<keyword evidence="3" id="KW-1185">Reference proteome</keyword>
<name>X6LTA0_RETFI</name>
<proteinExistence type="predicted"/>
<accession>X6LTA0</accession>
<sequence>METKNLYLNAHMKELASMMMRTIEYKKAMALKEEEDKKMKAMKSNDNDNNAAVNEKKIKDKGIQKRILTFDTAKTTTKEKQVQKSIQVQMLMQIEMKNSDKNKEEMWYEFFTFPLFGGSVFTLNSVIVQSSFFSLLIFSCPFCKEQETLTILLSTRFF</sequence>
<evidence type="ECO:0000313" key="3">
    <source>
        <dbReference type="Proteomes" id="UP000023152"/>
    </source>
</evidence>
<evidence type="ECO:0000313" key="2">
    <source>
        <dbReference type="EMBL" id="ETO05163.1"/>
    </source>
</evidence>
<evidence type="ECO:0000256" key="1">
    <source>
        <dbReference type="SAM" id="Phobius"/>
    </source>
</evidence>
<protein>
    <submittedName>
        <fullName evidence="2">Uncharacterized protein</fullName>
    </submittedName>
</protein>
<keyword evidence="1" id="KW-0472">Membrane</keyword>
<reference evidence="2 3" key="1">
    <citation type="journal article" date="2013" name="Curr. Biol.">
        <title>The Genome of the Foraminiferan Reticulomyxa filosa.</title>
        <authorList>
            <person name="Glockner G."/>
            <person name="Hulsmann N."/>
            <person name="Schleicher M."/>
            <person name="Noegel A.A."/>
            <person name="Eichinger L."/>
            <person name="Gallinger C."/>
            <person name="Pawlowski J."/>
            <person name="Sierra R."/>
            <person name="Euteneuer U."/>
            <person name="Pillet L."/>
            <person name="Moustafa A."/>
            <person name="Platzer M."/>
            <person name="Groth M."/>
            <person name="Szafranski K."/>
            <person name="Schliwa M."/>
        </authorList>
    </citation>
    <scope>NUCLEOTIDE SEQUENCE [LARGE SCALE GENOMIC DNA]</scope>
</reference>
<comment type="caution">
    <text evidence="2">The sequence shown here is derived from an EMBL/GenBank/DDBJ whole genome shotgun (WGS) entry which is preliminary data.</text>
</comment>
<gene>
    <name evidence="2" type="ORF">RFI_32233</name>
</gene>
<organism evidence="2 3">
    <name type="scientific">Reticulomyxa filosa</name>
    <dbReference type="NCBI Taxonomy" id="46433"/>
    <lineage>
        <taxon>Eukaryota</taxon>
        <taxon>Sar</taxon>
        <taxon>Rhizaria</taxon>
        <taxon>Retaria</taxon>
        <taxon>Foraminifera</taxon>
        <taxon>Monothalamids</taxon>
        <taxon>Reticulomyxidae</taxon>
        <taxon>Reticulomyxa</taxon>
    </lineage>
</organism>
<keyword evidence="1" id="KW-1133">Transmembrane helix</keyword>